<keyword evidence="6 12" id="KW-0732">Signal</keyword>
<evidence type="ECO:0000256" key="3">
    <source>
        <dbReference type="ARBA" id="ARBA00013095"/>
    </source>
</evidence>
<dbReference type="InterPro" id="IPR011150">
    <property type="entry name" value="Cutinase_monf"/>
</dbReference>
<dbReference type="Gene3D" id="3.40.50.1820">
    <property type="entry name" value="alpha/beta hydrolase"/>
    <property type="match status" value="1"/>
</dbReference>
<dbReference type="AlphaFoldDB" id="A0A9P4XTB0"/>
<dbReference type="Pfam" id="PF01083">
    <property type="entry name" value="Cutinase"/>
    <property type="match status" value="1"/>
</dbReference>
<comment type="subcellular location">
    <subcellularLocation>
        <location evidence="1 12">Secreted</location>
    </subcellularLocation>
</comment>
<feature type="disulfide bond" evidence="11">
    <location>
        <begin position="54"/>
        <end position="131"/>
    </location>
</feature>
<feature type="chain" id="PRO_5040530740" description="Cutinase" evidence="12">
    <location>
        <begin position="20"/>
        <end position="230"/>
    </location>
</feature>
<keyword evidence="8 11" id="KW-1015">Disulfide bond</keyword>
<dbReference type="SMART" id="SM01110">
    <property type="entry name" value="Cutinase"/>
    <property type="match status" value="1"/>
</dbReference>
<dbReference type="EC" id="3.1.1.74" evidence="3 12"/>
<dbReference type="InterPro" id="IPR043580">
    <property type="entry name" value="CUTINASE_1"/>
</dbReference>
<evidence type="ECO:0000256" key="2">
    <source>
        <dbReference type="ARBA" id="ARBA00007534"/>
    </source>
</evidence>
<feature type="disulfide bond" evidence="11">
    <location>
        <begin position="190"/>
        <end position="197"/>
    </location>
</feature>
<gene>
    <name evidence="13" type="ORF">M406DRAFT_47319</name>
</gene>
<evidence type="ECO:0000256" key="6">
    <source>
        <dbReference type="ARBA" id="ARBA00022729"/>
    </source>
</evidence>
<dbReference type="PRINTS" id="PR00129">
    <property type="entry name" value="CUTINASE"/>
</dbReference>
<dbReference type="SUPFAM" id="SSF53474">
    <property type="entry name" value="alpha/beta-Hydrolases"/>
    <property type="match status" value="1"/>
</dbReference>
<dbReference type="PANTHER" id="PTHR48250">
    <property type="entry name" value="CUTINASE 2-RELATED"/>
    <property type="match status" value="1"/>
</dbReference>
<reference evidence="13" key="1">
    <citation type="journal article" date="2020" name="Phytopathology">
        <title>Genome sequence of the chestnut blight fungus Cryphonectria parasitica EP155: A fundamental resource for an archetypical invasive plant pathogen.</title>
        <authorList>
            <person name="Crouch J.A."/>
            <person name="Dawe A."/>
            <person name="Aerts A."/>
            <person name="Barry K."/>
            <person name="Churchill A.C.L."/>
            <person name="Grimwood J."/>
            <person name="Hillman B."/>
            <person name="Milgroom M.G."/>
            <person name="Pangilinan J."/>
            <person name="Smith M."/>
            <person name="Salamov A."/>
            <person name="Schmutz J."/>
            <person name="Yadav J."/>
            <person name="Grigoriev I.V."/>
            <person name="Nuss D."/>
        </authorList>
    </citation>
    <scope>NUCLEOTIDE SEQUENCE</scope>
    <source>
        <strain evidence="13">EP155</strain>
    </source>
</reference>
<evidence type="ECO:0000256" key="8">
    <source>
        <dbReference type="ARBA" id="ARBA00023157"/>
    </source>
</evidence>
<protein>
    <recommendedName>
        <fullName evidence="3 12">Cutinase</fullName>
        <ecNumber evidence="3 12">3.1.1.74</ecNumber>
    </recommendedName>
</protein>
<keyword evidence="14" id="KW-1185">Reference proteome</keyword>
<dbReference type="PROSITE" id="PS00931">
    <property type="entry name" value="CUTINASE_2"/>
    <property type="match status" value="1"/>
</dbReference>
<feature type="active site" evidence="10">
    <location>
        <position position="194"/>
    </location>
</feature>
<dbReference type="GO" id="GO:0050525">
    <property type="term" value="F:cutinase activity"/>
    <property type="evidence" value="ECO:0007669"/>
    <property type="project" value="UniProtKB-UniRule"/>
</dbReference>
<feature type="active site" description="Nucleophile" evidence="10">
    <location>
        <position position="142"/>
    </location>
</feature>
<dbReference type="PROSITE" id="PS00155">
    <property type="entry name" value="CUTINASE_1"/>
    <property type="match status" value="1"/>
</dbReference>
<feature type="signal peptide" evidence="12">
    <location>
        <begin position="1"/>
        <end position="19"/>
    </location>
</feature>
<evidence type="ECO:0000256" key="4">
    <source>
        <dbReference type="ARBA" id="ARBA00022487"/>
    </source>
</evidence>
<organism evidence="13 14">
    <name type="scientific">Cryphonectria parasitica (strain ATCC 38755 / EP155)</name>
    <dbReference type="NCBI Taxonomy" id="660469"/>
    <lineage>
        <taxon>Eukaryota</taxon>
        <taxon>Fungi</taxon>
        <taxon>Dikarya</taxon>
        <taxon>Ascomycota</taxon>
        <taxon>Pezizomycotina</taxon>
        <taxon>Sordariomycetes</taxon>
        <taxon>Sordariomycetidae</taxon>
        <taxon>Diaporthales</taxon>
        <taxon>Cryphonectriaceae</taxon>
        <taxon>Cryphonectria-Endothia species complex</taxon>
        <taxon>Cryphonectria</taxon>
    </lineage>
</organism>
<comment type="similarity">
    <text evidence="2 12">Belongs to the cutinase family.</text>
</comment>
<dbReference type="GeneID" id="63841457"/>
<evidence type="ECO:0000313" key="13">
    <source>
        <dbReference type="EMBL" id="KAF3760528.1"/>
    </source>
</evidence>
<evidence type="ECO:0000256" key="9">
    <source>
        <dbReference type="ARBA" id="ARBA00034045"/>
    </source>
</evidence>
<dbReference type="InterPro" id="IPR043579">
    <property type="entry name" value="CUTINASE_2"/>
</dbReference>
<evidence type="ECO:0000256" key="11">
    <source>
        <dbReference type="PIRSR" id="PIRSR611150-2"/>
    </source>
</evidence>
<keyword evidence="4 12" id="KW-0719">Serine esterase</keyword>
<dbReference type="InterPro" id="IPR029058">
    <property type="entry name" value="AB_hydrolase_fold"/>
</dbReference>
<evidence type="ECO:0000256" key="10">
    <source>
        <dbReference type="PIRSR" id="PIRSR611150-1"/>
    </source>
</evidence>
<comment type="function">
    <text evidence="12">Catalyzes the hydrolysis of complex carboxylic polyesters found in the cell wall of plants. Degrades cutin, a macromolecule that forms the structure of the plant cuticle.</text>
</comment>
<dbReference type="GO" id="GO:0016052">
    <property type="term" value="P:carbohydrate catabolic process"/>
    <property type="evidence" value="ECO:0007669"/>
    <property type="project" value="TreeGrafter"/>
</dbReference>
<dbReference type="Proteomes" id="UP000803844">
    <property type="component" value="Unassembled WGS sequence"/>
</dbReference>
<keyword evidence="5 12" id="KW-0964">Secreted</keyword>
<evidence type="ECO:0000256" key="5">
    <source>
        <dbReference type="ARBA" id="ARBA00022525"/>
    </source>
</evidence>
<dbReference type="RefSeq" id="XP_040771507.1">
    <property type="nucleotide sequence ID" value="XM_040924328.1"/>
</dbReference>
<sequence>MKSILTSVSFLLSLGVALAAPAPAPGFQETRSTSLVRRNYTDLYADQLVDGTACRDVTVIYARGTDQEGNIGEPTDVGPEFLDDLGVYVGINNLAAQGVNYSADVTGFEEGGDPTGSALMANLTNLAYEQCPDTLLVLSGYSQGGQLVHNAADLLSTEVTDFVAAVLIFGDPDDGEDVGDIPSSKVHVICHPLDGICKGTSIVTPAHLDYQEDSDAAAQWVAGELGYSVS</sequence>
<proteinExistence type="inferred from homology"/>
<dbReference type="GO" id="GO:0005576">
    <property type="term" value="C:extracellular region"/>
    <property type="evidence" value="ECO:0007669"/>
    <property type="project" value="UniProtKB-SubCell"/>
</dbReference>
<dbReference type="OrthoDB" id="2975078at2759"/>
<evidence type="ECO:0000313" key="14">
    <source>
        <dbReference type="Proteomes" id="UP000803844"/>
    </source>
</evidence>
<accession>A0A9P4XTB0</accession>
<dbReference type="InterPro" id="IPR000675">
    <property type="entry name" value="Cutinase/axe"/>
</dbReference>
<evidence type="ECO:0000256" key="1">
    <source>
        <dbReference type="ARBA" id="ARBA00004613"/>
    </source>
</evidence>
<evidence type="ECO:0000256" key="7">
    <source>
        <dbReference type="ARBA" id="ARBA00022801"/>
    </source>
</evidence>
<evidence type="ECO:0000256" key="12">
    <source>
        <dbReference type="RuleBase" id="RU361263"/>
    </source>
</evidence>
<dbReference type="EMBL" id="MU032352">
    <property type="protein sequence ID" value="KAF3760528.1"/>
    <property type="molecule type" value="Genomic_DNA"/>
</dbReference>
<name>A0A9P4XTB0_CRYP1</name>
<comment type="catalytic activity">
    <reaction evidence="9 12">
        <text>cutin + H2O = cutin monomers.</text>
        <dbReference type="EC" id="3.1.1.74"/>
    </reaction>
</comment>
<comment type="caution">
    <text evidence="13">The sequence shown here is derived from an EMBL/GenBank/DDBJ whole genome shotgun (WGS) entry which is preliminary data.</text>
</comment>
<keyword evidence="7 12" id="KW-0378">Hydrolase</keyword>
<dbReference type="PANTHER" id="PTHR48250:SF2">
    <property type="entry name" value="CUTINASE"/>
    <property type="match status" value="1"/>
</dbReference>
<feature type="active site" description="Proton donor/acceptor" evidence="10">
    <location>
        <position position="207"/>
    </location>
</feature>